<organism evidence="2">
    <name type="scientific">Cucumis melo</name>
    <name type="common">Muskmelon</name>
    <dbReference type="NCBI Taxonomy" id="3656"/>
    <lineage>
        <taxon>Eukaryota</taxon>
        <taxon>Viridiplantae</taxon>
        <taxon>Streptophyta</taxon>
        <taxon>Embryophyta</taxon>
        <taxon>Tracheophyta</taxon>
        <taxon>Spermatophyta</taxon>
        <taxon>Magnoliopsida</taxon>
        <taxon>eudicotyledons</taxon>
        <taxon>Gunneridae</taxon>
        <taxon>Pentapetalae</taxon>
        <taxon>rosids</taxon>
        <taxon>fabids</taxon>
        <taxon>Cucurbitales</taxon>
        <taxon>Cucurbitaceae</taxon>
        <taxon>Benincaseae</taxon>
        <taxon>Cucumis</taxon>
    </lineage>
</organism>
<dbReference type="EnsemblPlants" id="MELO3C006699.2.1">
    <property type="protein sequence ID" value="MELO3C006699.2.1"/>
    <property type="gene ID" value="MELO3C006699.2"/>
</dbReference>
<feature type="compositionally biased region" description="Polar residues" evidence="1">
    <location>
        <begin position="30"/>
        <end position="42"/>
    </location>
</feature>
<name>A0A9I9CPT1_CUCME</name>
<reference evidence="2" key="1">
    <citation type="submission" date="2023-03" db="UniProtKB">
        <authorList>
            <consortium name="EnsemblPlants"/>
        </authorList>
    </citation>
    <scope>IDENTIFICATION</scope>
</reference>
<evidence type="ECO:0000256" key="1">
    <source>
        <dbReference type="SAM" id="MobiDB-lite"/>
    </source>
</evidence>
<proteinExistence type="predicted"/>
<dbReference type="Gramene" id="MELO3C006699.2.1">
    <property type="protein sequence ID" value="MELO3C006699.2.1"/>
    <property type="gene ID" value="MELO3C006699.2"/>
</dbReference>
<feature type="compositionally biased region" description="Polar residues" evidence="1">
    <location>
        <begin position="10"/>
        <end position="23"/>
    </location>
</feature>
<protein>
    <submittedName>
        <fullName evidence="2">Uncharacterized protein</fullName>
    </submittedName>
</protein>
<sequence>MNPDNNPNNSRSSAFDPASTTGGIQPAEKNPNSKAATASNNMGKALAERAVYGTQQRRTGRRRRNLIHEHGAIRLLPSRLSRVSLADHHYNSPPSD</sequence>
<evidence type="ECO:0000313" key="2">
    <source>
        <dbReference type="EnsemblPlants" id="MELO3C006699.2.1"/>
    </source>
</evidence>
<dbReference type="AlphaFoldDB" id="A0A9I9CPT1"/>
<accession>A0A9I9CPT1</accession>
<feature type="region of interest" description="Disordered" evidence="1">
    <location>
        <begin position="1"/>
        <end position="67"/>
    </location>
</feature>